<dbReference type="InterPro" id="IPR003439">
    <property type="entry name" value="ABC_transporter-like_ATP-bd"/>
</dbReference>
<keyword evidence="2" id="KW-0813">Transport</keyword>
<protein>
    <submittedName>
        <fullName evidence="7">ABC transporter ATP-binding protein</fullName>
    </submittedName>
</protein>
<evidence type="ECO:0000256" key="3">
    <source>
        <dbReference type="ARBA" id="ARBA00022741"/>
    </source>
</evidence>
<keyword evidence="8" id="KW-1185">Reference proteome</keyword>
<gene>
    <name evidence="7" type="ORF">ACFP1B_05530</name>
</gene>
<dbReference type="InterPro" id="IPR027417">
    <property type="entry name" value="P-loop_NTPase"/>
</dbReference>
<dbReference type="PANTHER" id="PTHR42711">
    <property type="entry name" value="ABC TRANSPORTER ATP-BINDING PROTEIN"/>
    <property type="match status" value="1"/>
</dbReference>
<evidence type="ECO:0000256" key="2">
    <source>
        <dbReference type="ARBA" id="ARBA00022448"/>
    </source>
</evidence>
<dbReference type="SUPFAM" id="SSF52540">
    <property type="entry name" value="P-loop containing nucleoside triphosphate hydrolases"/>
    <property type="match status" value="1"/>
</dbReference>
<dbReference type="PANTHER" id="PTHR42711:SF16">
    <property type="entry name" value="ABC TRANSPORTER ATP-BINDING PROTEIN"/>
    <property type="match status" value="1"/>
</dbReference>
<dbReference type="InterPro" id="IPR050763">
    <property type="entry name" value="ABC_transporter_ATP-binding"/>
</dbReference>
<dbReference type="InterPro" id="IPR017871">
    <property type="entry name" value="ABC_transporter-like_CS"/>
</dbReference>
<dbReference type="RefSeq" id="WP_344516251.1">
    <property type="nucleotide sequence ID" value="NZ_BAAATU010000037.1"/>
</dbReference>
<dbReference type="GO" id="GO:0005524">
    <property type="term" value="F:ATP binding"/>
    <property type="evidence" value="ECO:0007669"/>
    <property type="project" value="UniProtKB-KW"/>
</dbReference>
<evidence type="ECO:0000256" key="4">
    <source>
        <dbReference type="ARBA" id="ARBA00022840"/>
    </source>
</evidence>
<comment type="subcellular location">
    <subcellularLocation>
        <location evidence="1">Cell membrane</location>
        <topology evidence="1">Peripheral membrane protein</topology>
    </subcellularLocation>
</comment>
<organism evidence="7 8">
    <name type="scientific">Streptomyces pulveraceus</name>
    <dbReference type="NCBI Taxonomy" id="68258"/>
    <lineage>
        <taxon>Bacteria</taxon>
        <taxon>Bacillati</taxon>
        <taxon>Actinomycetota</taxon>
        <taxon>Actinomycetes</taxon>
        <taxon>Kitasatosporales</taxon>
        <taxon>Streptomycetaceae</taxon>
        <taxon>Streptomyces</taxon>
    </lineage>
</organism>
<dbReference type="PROSITE" id="PS50893">
    <property type="entry name" value="ABC_TRANSPORTER_2"/>
    <property type="match status" value="1"/>
</dbReference>
<evidence type="ECO:0000313" key="8">
    <source>
        <dbReference type="Proteomes" id="UP001596200"/>
    </source>
</evidence>
<dbReference type="Proteomes" id="UP001596200">
    <property type="component" value="Unassembled WGS sequence"/>
</dbReference>
<feature type="domain" description="ABC transporter" evidence="6">
    <location>
        <begin position="7"/>
        <end position="232"/>
    </location>
</feature>
<accession>A0ABW1GDV0</accession>
<evidence type="ECO:0000313" key="7">
    <source>
        <dbReference type="EMBL" id="MFC5912894.1"/>
    </source>
</evidence>
<dbReference type="Gene3D" id="3.40.50.300">
    <property type="entry name" value="P-loop containing nucleotide triphosphate hydrolases"/>
    <property type="match status" value="1"/>
</dbReference>
<dbReference type="CDD" id="cd03230">
    <property type="entry name" value="ABC_DR_subfamily_A"/>
    <property type="match status" value="1"/>
</dbReference>
<reference evidence="8" key="1">
    <citation type="journal article" date="2019" name="Int. J. Syst. Evol. Microbiol.">
        <title>The Global Catalogue of Microorganisms (GCM) 10K type strain sequencing project: providing services to taxonomists for standard genome sequencing and annotation.</title>
        <authorList>
            <consortium name="The Broad Institute Genomics Platform"/>
            <consortium name="The Broad Institute Genome Sequencing Center for Infectious Disease"/>
            <person name="Wu L."/>
            <person name="Ma J."/>
        </authorList>
    </citation>
    <scope>NUCLEOTIDE SEQUENCE [LARGE SCALE GENOMIC DNA]</scope>
    <source>
        <strain evidence="8">JCM 4147</strain>
    </source>
</reference>
<keyword evidence="5" id="KW-0046">Antibiotic resistance</keyword>
<sequence length="308" mass="32743">MKSESAVEVRGLVKRYGRKTAVDGLDLCVRTGAVTAVLGPNGAGKTTTVETCEGYRRPDAGTVRVLGLDPVADAAKLRPRIGVMLQSGGVYSGARADEMLRHMARLHAHPLDVDALIERLGLGSCGRTSYRRLSGGQQQRLALAMAVVGRPELVFLDEPTAGLDPQARRSTWDLVRELRADGVSTVLTTHFMDEAEELADDVAVIDAGKVIAQGSPEALCRGGAENTLRFTGRPGLDIGSLLKALPDGTEAAEILPGAYRIGGDVNPELLATVTSWCAQHGVMPSGISVERHTLEDVFLELTGKELRA</sequence>
<dbReference type="PROSITE" id="PS00211">
    <property type="entry name" value="ABC_TRANSPORTER_1"/>
    <property type="match status" value="1"/>
</dbReference>
<dbReference type="Pfam" id="PF00005">
    <property type="entry name" value="ABC_tran"/>
    <property type="match status" value="1"/>
</dbReference>
<dbReference type="SMART" id="SM00382">
    <property type="entry name" value="AAA"/>
    <property type="match status" value="1"/>
</dbReference>
<keyword evidence="4 7" id="KW-0067">ATP-binding</keyword>
<dbReference type="EMBL" id="JBHSPU010000005">
    <property type="protein sequence ID" value="MFC5912894.1"/>
    <property type="molecule type" value="Genomic_DNA"/>
</dbReference>
<comment type="caution">
    <text evidence="7">The sequence shown here is derived from an EMBL/GenBank/DDBJ whole genome shotgun (WGS) entry which is preliminary data.</text>
</comment>
<evidence type="ECO:0000256" key="1">
    <source>
        <dbReference type="ARBA" id="ARBA00004202"/>
    </source>
</evidence>
<keyword evidence="3" id="KW-0547">Nucleotide-binding</keyword>
<name>A0ABW1GDV0_9ACTN</name>
<evidence type="ECO:0000256" key="5">
    <source>
        <dbReference type="ARBA" id="ARBA00023251"/>
    </source>
</evidence>
<evidence type="ECO:0000259" key="6">
    <source>
        <dbReference type="PROSITE" id="PS50893"/>
    </source>
</evidence>
<dbReference type="InterPro" id="IPR003593">
    <property type="entry name" value="AAA+_ATPase"/>
</dbReference>
<proteinExistence type="predicted"/>